<evidence type="ECO:0000259" key="4">
    <source>
        <dbReference type="PROSITE" id="PS51513"/>
    </source>
</evidence>
<dbReference type="SMART" id="SM01199">
    <property type="entry name" value="FDF"/>
    <property type="match status" value="1"/>
</dbReference>
<dbReference type="InterPro" id="IPR010920">
    <property type="entry name" value="LSM_dom_sf"/>
</dbReference>
<evidence type="ECO:0000313" key="7">
    <source>
        <dbReference type="WBParaSite" id="scaffold9561_cov161.g14072"/>
    </source>
</evidence>
<dbReference type="InterPro" id="IPR019050">
    <property type="entry name" value="FDF_dom"/>
</dbReference>
<dbReference type="PANTHER" id="PTHR13586">
    <property type="entry name" value="SCD6 PROTEIN-RELATED"/>
    <property type="match status" value="1"/>
</dbReference>
<evidence type="ECO:0000256" key="2">
    <source>
        <dbReference type="PROSITE-ProRule" id="PRU00846"/>
    </source>
</evidence>
<dbReference type="Gene3D" id="2.30.30.100">
    <property type="match status" value="1"/>
</dbReference>
<organism evidence="6 7">
    <name type="scientific">Meloidogyne javanica</name>
    <name type="common">Root-knot nematode worm</name>
    <dbReference type="NCBI Taxonomy" id="6303"/>
    <lineage>
        <taxon>Eukaryota</taxon>
        <taxon>Metazoa</taxon>
        <taxon>Ecdysozoa</taxon>
        <taxon>Nematoda</taxon>
        <taxon>Chromadorea</taxon>
        <taxon>Rhabditida</taxon>
        <taxon>Tylenchina</taxon>
        <taxon>Tylenchomorpha</taxon>
        <taxon>Tylenchoidea</taxon>
        <taxon>Meloidogynidae</taxon>
        <taxon>Meloidogyninae</taxon>
        <taxon>Meloidogyne</taxon>
        <taxon>Meloidogyne incognita group</taxon>
    </lineage>
</organism>
<evidence type="ECO:0000256" key="3">
    <source>
        <dbReference type="SAM" id="MobiDB-lite"/>
    </source>
</evidence>
<dbReference type="GO" id="GO:0005737">
    <property type="term" value="C:cytoplasm"/>
    <property type="evidence" value="ECO:0007669"/>
    <property type="project" value="UniProtKB-ARBA"/>
</dbReference>
<dbReference type="Pfam" id="PF12701">
    <property type="entry name" value="LSM14"/>
    <property type="match status" value="1"/>
</dbReference>
<dbReference type="InterPro" id="IPR025609">
    <property type="entry name" value="Lsm14-like_N"/>
</dbReference>
<accession>A0A915NER1</accession>
<dbReference type="PANTHER" id="PTHR13586:SF0">
    <property type="entry name" value="TRAILER HITCH, ISOFORM H"/>
    <property type="match status" value="1"/>
</dbReference>
<evidence type="ECO:0000256" key="1">
    <source>
        <dbReference type="ARBA" id="ARBA00010415"/>
    </source>
</evidence>
<dbReference type="AlphaFoldDB" id="A0A915NER1"/>
<protein>
    <submittedName>
        <fullName evidence="7">Lsm14-like N-terminal domain-containing protein</fullName>
    </submittedName>
</protein>
<dbReference type="InterPro" id="IPR025761">
    <property type="entry name" value="FFD_box"/>
</dbReference>
<name>A0A915NER1_MELJA</name>
<evidence type="ECO:0000259" key="5">
    <source>
        <dbReference type="PROSITE" id="PS52002"/>
    </source>
</evidence>
<feature type="short sequence motif" description="FFD box" evidence="2">
    <location>
        <begin position="287"/>
        <end position="303"/>
    </location>
</feature>
<feature type="domain" description="Sm" evidence="5">
    <location>
        <begin position="1"/>
        <end position="79"/>
    </location>
</feature>
<keyword evidence="6" id="KW-1185">Reference proteome</keyword>
<feature type="domain" description="FFD box profile" evidence="4">
    <location>
        <begin position="287"/>
        <end position="303"/>
    </location>
</feature>
<dbReference type="PROSITE" id="PS51513">
    <property type="entry name" value="FFD"/>
    <property type="match status" value="1"/>
</dbReference>
<reference evidence="7" key="1">
    <citation type="submission" date="2022-11" db="UniProtKB">
        <authorList>
            <consortium name="WormBaseParasite"/>
        </authorList>
    </citation>
    <scope>IDENTIFICATION</scope>
</reference>
<dbReference type="GO" id="GO:0003723">
    <property type="term" value="F:RNA binding"/>
    <property type="evidence" value="ECO:0007669"/>
    <property type="project" value="InterPro"/>
</dbReference>
<feature type="region of interest" description="Disordered" evidence="3">
    <location>
        <begin position="96"/>
        <end position="150"/>
    </location>
</feature>
<sequence>MTTPYIGSKISLISQLDIRYEGFLHKVDPVESTISLSRVRSFGTEDRLANVTVPARKEVYDYIIFKASDIKDLIVCDTPKPTPDIDDITYDPAIISVSKPPANVPTEERKGTQDSEASSPQTQKYGAQIEPRQQQRDTSTNEKQLSGKFGQSARHQYYQQGTIQGQRQLYKYVNVRQAPPMPRVFQAQDHHITQQQRHYSGDHRPHHPHYYYNQGRNTRKYDGDFDFEKANEDFLESVDGVIENIAELDLESDLQSPPKDKSLTQEIDGETNGKAVAILEKSTKNNIYYDKSRSFFDNISCEATEREAGKDNRIDWKKERMTNEVTFGPAAVRMHNFHRRNSRGGAAPHLRRVGYFNNQQPRRYEAGPPENIRSGDARDVLKFYRLNRTLFLRKVAQTIIRSAPSLIEKSVSTKPLKSKRRRSYCQEHLLTFVSLVNNKKRQNKVLEIWVPELGNCCDQLLLVVDGCIINDAPSNNRPKTFTCSPIEVKRRRKRIRDSKSQRSNNTLHQFTQFDIQPNVFKVDQTKIDFIGAKRQRLEEDTFNVVNNSGTINVANDENNENMDLSINSDFGKHQQKRIRVTRSSYSGTKFVTNAAKEHQDETKTCSYLPTLINSKIRLRGTRLIGKWINKQTSNNKNNNEAANLSQFSRVFTPIFSSKGIYLNTSIINKDDMSGLADSKNLNYQMIEDINIESSKVSI</sequence>
<feature type="compositionally biased region" description="Polar residues" evidence="3">
    <location>
        <begin position="114"/>
        <end position="125"/>
    </location>
</feature>
<dbReference type="SMART" id="SM01271">
    <property type="entry name" value="LSM14"/>
    <property type="match status" value="1"/>
</dbReference>
<dbReference type="Pfam" id="PF09532">
    <property type="entry name" value="FDF"/>
    <property type="match status" value="1"/>
</dbReference>
<dbReference type="CDD" id="cd01736">
    <property type="entry name" value="LSm14_N"/>
    <property type="match status" value="1"/>
</dbReference>
<dbReference type="WBParaSite" id="scaffold9561_cov161.g14072">
    <property type="protein sequence ID" value="scaffold9561_cov161.g14072"/>
    <property type="gene ID" value="scaffold9561_cov161.g14072"/>
</dbReference>
<dbReference type="InterPro" id="IPR047575">
    <property type="entry name" value="Sm"/>
</dbReference>
<dbReference type="PROSITE" id="PS52002">
    <property type="entry name" value="SM"/>
    <property type="match status" value="1"/>
</dbReference>
<evidence type="ECO:0000313" key="6">
    <source>
        <dbReference type="Proteomes" id="UP000887561"/>
    </source>
</evidence>
<comment type="similarity">
    <text evidence="1">Belongs to the LSM14 family.</text>
</comment>
<proteinExistence type="inferred from homology"/>
<dbReference type="SUPFAM" id="SSF50182">
    <property type="entry name" value="Sm-like ribonucleoproteins"/>
    <property type="match status" value="1"/>
</dbReference>
<dbReference type="Proteomes" id="UP000887561">
    <property type="component" value="Unplaced"/>
</dbReference>